<reference evidence="1 2" key="1">
    <citation type="submission" date="2015-01" db="EMBL/GenBank/DDBJ databases">
        <title>Evolution of Trichinella species and genotypes.</title>
        <authorList>
            <person name="Korhonen P.K."/>
            <person name="Edoardo P."/>
            <person name="Giuseppe L.R."/>
            <person name="Gasser R.B."/>
        </authorList>
    </citation>
    <scope>NUCLEOTIDE SEQUENCE [LARGE SCALE GENOMIC DNA]</scope>
    <source>
        <strain evidence="1">ISS37</strain>
    </source>
</reference>
<name>A0A0V0RNF3_9BILA</name>
<keyword evidence="2" id="KW-1185">Reference proteome</keyword>
<accession>A0A0V0RNF3</accession>
<comment type="caution">
    <text evidence="1">The sequence shown here is derived from an EMBL/GenBank/DDBJ whole genome shotgun (WGS) entry which is preliminary data.</text>
</comment>
<dbReference type="Proteomes" id="UP000054630">
    <property type="component" value="Unassembled WGS sequence"/>
</dbReference>
<evidence type="ECO:0000313" key="1">
    <source>
        <dbReference type="EMBL" id="KRX15981.1"/>
    </source>
</evidence>
<sequence>MACNDIPFTLASLAYFLDRSSPALDIMKKDLQITITSALTAMKNASSKENKENATASQMIPRECSSLCDIKSSTAMIRKCDRDQTDENVTWKSLKMPGRSFSLKRRALCFSRLRIASLRYCDGSGDTADRRRLNG</sequence>
<proteinExistence type="predicted"/>
<organism evidence="1 2">
    <name type="scientific">Trichinella nelsoni</name>
    <dbReference type="NCBI Taxonomy" id="6336"/>
    <lineage>
        <taxon>Eukaryota</taxon>
        <taxon>Metazoa</taxon>
        <taxon>Ecdysozoa</taxon>
        <taxon>Nematoda</taxon>
        <taxon>Enoplea</taxon>
        <taxon>Dorylaimia</taxon>
        <taxon>Trichinellida</taxon>
        <taxon>Trichinellidae</taxon>
        <taxon>Trichinella</taxon>
    </lineage>
</organism>
<gene>
    <name evidence="1" type="ORF">T07_10856</name>
</gene>
<dbReference type="AlphaFoldDB" id="A0A0V0RNF3"/>
<dbReference type="EMBL" id="JYDL01000118">
    <property type="protein sequence ID" value="KRX15981.1"/>
    <property type="molecule type" value="Genomic_DNA"/>
</dbReference>
<protein>
    <submittedName>
        <fullName evidence="1">Uncharacterized protein</fullName>
    </submittedName>
</protein>
<evidence type="ECO:0000313" key="2">
    <source>
        <dbReference type="Proteomes" id="UP000054630"/>
    </source>
</evidence>